<evidence type="ECO:0000256" key="6">
    <source>
        <dbReference type="SAM" id="Phobius"/>
    </source>
</evidence>
<dbReference type="PIRSF" id="PIRSF006060">
    <property type="entry name" value="AA_transporter"/>
    <property type="match status" value="1"/>
</dbReference>
<feature type="signal peptide" evidence="7">
    <location>
        <begin position="1"/>
        <end position="22"/>
    </location>
</feature>
<organism evidence="8 9">
    <name type="scientific">Acetilactobacillus jinshanensis</name>
    <dbReference type="NCBI Taxonomy" id="1720083"/>
    <lineage>
        <taxon>Bacteria</taxon>
        <taxon>Bacillati</taxon>
        <taxon>Bacillota</taxon>
        <taxon>Bacilli</taxon>
        <taxon>Lactobacillales</taxon>
        <taxon>Lactobacillaceae</taxon>
        <taxon>Acetilactobacillus</taxon>
    </lineage>
</organism>
<dbReference type="AlphaFoldDB" id="A0A4P6ZKN6"/>
<feature type="transmembrane region" description="Helical" evidence="6">
    <location>
        <begin position="190"/>
        <end position="207"/>
    </location>
</feature>
<gene>
    <name evidence="8" type="ORF">ELX58_03690</name>
</gene>
<dbReference type="Gene3D" id="1.20.1740.10">
    <property type="entry name" value="Amino acid/polyamine transporter I"/>
    <property type="match status" value="1"/>
</dbReference>
<feature type="transmembrane region" description="Helical" evidence="6">
    <location>
        <begin position="85"/>
        <end position="107"/>
    </location>
</feature>
<keyword evidence="2" id="KW-1003">Cell membrane</keyword>
<dbReference type="InterPro" id="IPR002293">
    <property type="entry name" value="AA/rel_permease1"/>
</dbReference>
<dbReference type="EMBL" id="CP034726">
    <property type="protein sequence ID" value="QBP18254.1"/>
    <property type="molecule type" value="Genomic_DNA"/>
</dbReference>
<evidence type="ECO:0000256" key="2">
    <source>
        <dbReference type="ARBA" id="ARBA00022475"/>
    </source>
</evidence>
<evidence type="ECO:0000313" key="8">
    <source>
        <dbReference type="EMBL" id="QBP18254.1"/>
    </source>
</evidence>
<feature type="transmembrane region" description="Helical" evidence="6">
    <location>
        <begin position="44"/>
        <end position="64"/>
    </location>
</feature>
<evidence type="ECO:0000256" key="7">
    <source>
        <dbReference type="SAM" id="SignalP"/>
    </source>
</evidence>
<dbReference type="PANTHER" id="PTHR42770">
    <property type="entry name" value="AMINO ACID TRANSPORTER-RELATED"/>
    <property type="match status" value="1"/>
</dbReference>
<dbReference type="KEGG" id="lji:ELX58_03690"/>
<feature type="transmembrane region" description="Helical" evidence="6">
    <location>
        <begin position="328"/>
        <end position="349"/>
    </location>
</feature>
<evidence type="ECO:0000256" key="5">
    <source>
        <dbReference type="ARBA" id="ARBA00023136"/>
    </source>
</evidence>
<dbReference type="OrthoDB" id="9762947at2"/>
<feature type="transmembrane region" description="Helical" evidence="6">
    <location>
        <begin position="287"/>
        <end position="307"/>
    </location>
</feature>
<name>A0A4P6ZKN6_9LACO</name>
<reference evidence="9" key="1">
    <citation type="submission" date="2018-12" db="EMBL/GenBank/DDBJ databases">
        <title>A new species of lactobacillus.</title>
        <authorList>
            <person name="Jian Y."/>
            <person name="Xin L."/>
            <person name="Hong Z.J."/>
            <person name="Ming L.Z."/>
            <person name="Hong X.Z."/>
        </authorList>
    </citation>
    <scope>NUCLEOTIDE SEQUENCE [LARGE SCALE GENOMIC DNA]</scope>
    <source>
        <strain evidence="9">HSLZ-75</strain>
    </source>
</reference>
<dbReference type="Pfam" id="PF13520">
    <property type="entry name" value="AA_permease_2"/>
    <property type="match status" value="1"/>
</dbReference>
<keyword evidence="9" id="KW-1185">Reference proteome</keyword>
<dbReference type="GO" id="GO:0005886">
    <property type="term" value="C:plasma membrane"/>
    <property type="evidence" value="ECO:0007669"/>
    <property type="project" value="UniProtKB-SubCell"/>
</dbReference>
<protein>
    <submittedName>
        <fullName evidence="8">APC family permease</fullName>
    </submittedName>
</protein>
<dbReference type="PANTHER" id="PTHR42770:SF11">
    <property type="entry name" value="INNER MEMBRANE TRANSPORT PROTEIN YBAT"/>
    <property type="match status" value="1"/>
</dbReference>
<dbReference type="InterPro" id="IPR050367">
    <property type="entry name" value="APC_superfamily"/>
</dbReference>
<feature type="transmembrane region" description="Helical" evidence="6">
    <location>
        <begin position="424"/>
        <end position="442"/>
    </location>
</feature>
<dbReference type="GO" id="GO:0022857">
    <property type="term" value="F:transmembrane transporter activity"/>
    <property type="evidence" value="ECO:0007669"/>
    <property type="project" value="InterPro"/>
</dbReference>
<feature type="transmembrane region" description="Helical" evidence="6">
    <location>
        <begin position="391"/>
        <end position="412"/>
    </location>
</feature>
<feature type="transmembrane region" description="Helical" evidence="6">
    <location>
        <begin position="119"/>
        <end position="138"/>
    </location>
</feature>
<accession>A0A4P6ZKN6</accession>
<dbReference type="Proteomes" id="UP000294321">
    <property type="component" value="Chromosome"/>
</dbReference>
<evidence type="ECO:0000256" key="1">
    <source>
        <dbReference type="ARBA" id="ARBA00004651"/>
    </source>
</evidence>
<keyword evidence="4 6" id="KW-1133">Transmembrane helix</keyword>
<keyword evidence="7" id="KW-0732">Signal</keyword>
<comment type="subcellular location">
    <subcellularLocation>
        <location evidence="1">Cell membrane</location>
        <topology evidence="1">Multi-pass membrane protein</topology>
    </subcellularLocation>
</comment>
<evidence type="ECO:0000256" key="3">
    <source>
        <dbReference type="ARBA" id="ARBA00022692"/>
    </source>
</evidence>
<keyword evidence="3 6" id="KW-0812">Transmembrane</keyword>
<feature type="transmembrane region" description="Helical" evidence="6">
    <location>
        <begin position="150"/>
        <end position="170"/>
    </location>
</feature>
<evidence type="ECO:0000256" key="4">
    <source>
        <dbReference type="ARBA" id="ARBA00022989"/>
    </source>
</evidence>
<feature type="transmembrane region" description="Helical" evidence="6">
    <location>
        <begin position="355"/>
        <end position="379"/>
    </location>
</feature>
<proteinExistence type="predicted"/>
<keyword evidence="5 6" id="KW-0472">Membrane</keyword>
<dbReference type="RefSeq" id="WP_133441814.1">
    <property type="nucleotide sequence ID" value="NZ_CP034726.1"/>
</dbReference>
<feature type="transmembrane region" description="Helical" evidence="6">
    <location>
        <begin position="228"/>
        <end position="248"/>
    </location>
</feature>
<evidence type="ECO:0000313" key="9">
    <source>
        <dbReference type="Proteomes" id="UP000294321"/>
    </source>
</evidence>
<feature type="chain" id="PRO_5038710161" evidence="7">
    <location>
        <begin position="23"/>
        <end position="448"/>
    </location>
</feature>
<sequence>MKSRLKKMSLLNTLAISFTAIAPTCAMAFNTTAVAKFAGIHMPLSFIFGGIAILLVGACFAIMASQTSGVGSVYAYNKLALGERAGFITGWILTLVYVVGGAGAIAMSTNFLQVLLMRFGVKASAVLIALSMLVILYLINLLGIKMASDISLIIEVIAIMILAVVCGAVMMHGGMSGINLQPFALHAKNLPGIGQGIIYVIICFAGFEESTTMAVRTKNPKRTIPLTIISTIILVALIFIAVSYVQVIGYGESHVNGLINSKAPLNYLAQTYAGGSMATLIDVATTISSVASFMGIMNAGAYMLYALGKEHYLPKALGRFNKHLATPFIALTTILVLYAIEYVGLGIPFGNNMAYSMYMGVAGLSFLAVYILVCIGIMAYLHRKQATVKHVLLKGVVIPVLAIVALCFPLISNLYPIPPFPMNIVPYLIVVYIVIGCVVHAVENSNNH</sequence>